<evidence type="ECO:0000256" key="6">
    <source>
        <dbReference type="SAM" id="Phobius"/>
    </source>
</evidence>
<evidence type="ECO:0000256" key="4">
    <source>
        <dbReference type="ARBA" id="ARBA00023136"/>
    </source>
</evidence>
<feature type="transmembrane region" description="Helical" evidence="6">
    <location>
        <begin position="47"/>
        <end position="69"/>
    </location>
</feature>
<dbReference type="InterPro" id="IPR011701">
    <property type="entry name" value="MFS"/>
</dbReference>
<dbReference type="PANTHER" id="PTHR10924">
    <property type="entry name" value="MAJOR FACILITATOR SUPERFAMILY PROTEIN-RELATED"/>
    <property type="match status" value="1"/>
</dbReference>
<feature type="transmembrane region" description="Helical" evidence="6">
    <location>
        <begin position="143"/>
        <end position="163"/>
    </location>
</feature>
<dbReference type="GO" id="GO:0020037">
    <property type="term" value="F:heme binding"/>
    <property type="evidence" value="ECO:0007669"/>
    <property type="project" value="TreeGrafter"/>
</dbReference>
<evidence type="ECO:0000256" key="2">
    <source>
        <dbReference type="ARBA" id="ARBA00022692"/>
    </source>
</evidence>
<evidence type="ECO:0000259" key="7">
    <source>
        <dbReference type="PROSITE" id="PS50850"/>
    </source>
</evidence>
<dbReference type="PROSITE" id="PS50850">
    <property type="entry name" value="MFS"/>
    <property type="match status" value="1"/>
</dbReference>
<dbReference type="GO" id="GO:0097037">
    <property type="term" value="P:heme export"/>
    <property type="evidence" value="ECO:0007669"/>
    <property type="project" value="TreeGrafter"/>
</dbReference>
<accession>A0AAN9YX99</accession>
<dbReference type="AlphaFoldDB" id="A0AAN9YX99"/>
<name>A0AAN9YX99_9ORTH</name>
<dbReference type="PANTHER" id="PTHR10924:SF4">
    <property type="entry name" value="GH15861P"/>
    <property type="match status" value="1"/>
</dbReference>
<protein>
    <recommendedName>
        <fullName evidence="7">Major facilitator superfamily (MFS) profile domain-containing protein</fullName>
    </recommendedName>
</protein>
<dbReference type="GO" id="GO:0015232">
    <property type="term" value="F:heme transmembrane transporter activity"/>
    <property type="evidence" value="ECO:0007669"/>
    <property type="project" value="TreeGrafter"/>
</dbReference>
<feature type="transmembrane region" description="Helical" evidence="6">
    <location>
        <begin position="397"/>
        <end position="416"/>
    </location>
</feature>
<gene>
    <name evidence="8" type="ORF">R5R35_011508</name>
</gene>
<dbReference type="InterPro" id="IPR049680">
    <property type="entry name" value="FLVCR1-2_SLC49-like"/>
</dbReference>
<keyword evidence="9" id="KW-1185">Reference proteome</keyword>
<feature type="transmembrane region" description="Helical" evidence="6">
    <location>
        <begin position="357"/>
        <end position="376"/>
    </location>
</feature>
<feature type="transmembrane region" description="Helical" evidence="6">
    <location>
        <begin position="265"/>
        <end position="283"/>
    </location>
</feature>
<dbReference type="Gene3D" id="1.20.1250.20">
    <property type="entry name" value="MFS general substrate transporter like domains"/>
    <property type="match status" value="2"/>
</dbReference>
<organism evidence="8 9">
    <name type="scientific">Gryllus longicercus</name>
    <dbReference type="NCBI Taxonomy" id="2509291"/>
    <lineage>
        <taxon>Eukaryota</taxon>
        <taxon>Metazoa</taxon>
        <taxon>Ecdysozoa</taxon>
        <taxon>Arthropoda</taxon>
        <taxon>Hexapoda</taxon>
        <taxon>Insecta</taxon>
        <taxon>Pterygota</taxon>
        <taxon>Neoptera</taxon>
        <taxon>Polyneoptera</taxon>
        <taxon>Orthoptera</taxon>
        <taxon>Ensifera</taxon>
        <taxon>Gryllidea</taxon>
        <taxon>Grylloidea</taxon>
        <taxon>Gryllidae</taxon>
        <taxon>Gryllinae</taxon>
        <taxon>Gryllus</taxon>
    </lineage>
</organism>
<proteinExistence type="predicted"/>
<dbReference type="GO" id="GO:0016020">
    <property type="term" value="C:membrane"/>
    <property type="evidence" value="ECO:0007669"/>
    <property type="project" value="UniProtKB-SubCell"/>
</dbReference>
<evidence type="ECO:0000256" key="3">
    <source>
        <dbReference type="ARBA" id="ARBA00022989"/>
    </source>
</evidence>
<dbReference type="Proteomes" id="UP001378592">
    <property type="component" value="Unassembled WGS sequence"/>
</dbReference>
<comment type="subcellular location">
    <subcellularLocation>
        <location evidence="1">Membrane</location>
        <topology evidence="1">Multi-pass membrane protein</topology>
    </subcellularLocation>
</comment>
<dbReference type="InterPro" id="IPR036259">
    <property type="entry name" value="MFS_trans_sf"/>
</dbReference>
<feature type="transmembrane region" description="Helical" evidence="6">
    <location>
        <begin position="334"/>
        <end position="351"/>
    </location>
</feature>
<comment type="caution">
    <text evidence="8">The sequence shown here is derived from an EMBL/GenBank/DDBJ whole genome shotgun (WGS) entry which is preliminary data.</text>
</comment>
<feature type="domain" description="Major facilitator superfamily (MFS) profile" evidence="7">
    <location>
        <begin position="1"/>
        <end position="447"/>
    </location>
</feature>
<keyword evidence="4 6" id="KW-0472">Membrane</keyword>
<feature type="region of interest" description="Disordered" evidence="5">
    <location>
        <begin position="452"/>
        <end position="476"/>
    </location>
</feature>
<sequence>MGDAKGGGGRRALRRRWLMLGLFAATSAANAAHWLQFAIIAGVAQRFYGVGPAAINWTSMVFMAAYVPLVFPASWITDKKGLRVAVALGAGLTALGGWLKALGSWPERFAVAFAGQALVGAAQMFTLGAPARLAALWFPPGQVATACALGVFGNQVGIAVGFVVPPAVVSAEGAPEDVTRELLWLHVALAAAPTLLFLLILFLFEAAPPSAPAPEVEGGLGPEQLPLRPPAPLKEPLPAANGGAGGAARLSFGASLRALARNRDFALLWCAYGLNVGVFYAVSTLLSQMLLAHFPGAEEDAGRVGLAMVVAGVAGSVAGGLALDRWRRYKRTTLLVYALALAGLLAFAFALRSASLAAVYASAALLGFFTTGYLGVGYEYAAALTPGVAESTSSGMLNAASEVMGIALTLAAGELLEYAGDRLTNLALTAVLALGFLLSALVRDGDARARGAAGGGGGRGDAVEPVPQEPPEKFLS</sequence>
<dbReference type="EMBL" id="JAZDUA010001194">
    <property type="protein sequence ID" value="KAK7788344.1"/>
    <property type="molecule type" value="Genomic_DNA"/>
</dbReference>
<dbReference type="SUPFAM" id="SSF103473">
    <property type="entry name" value="MFS general substrate transporter"/>
    <property type="match status" value="1"/>
</dbReference>
<feature type="transmembrane region" description="Helical" evidence="6">
    <location>
        <begin position="183"/>
        <end position="204"/>
    </location>
</feature>
<dbReference type="Pfam" id="PF07690">
    <property type="entry name" value="MFS_1"/>
    <property type="match status" value="1"/>
</dbReference>
<evidence type="ECO:0000256" key="1">
    <source>
        <dbReference type="ARBA" id="ARBA00004141"/>
    </source>
</evidence>
<feature type="transmembrane region" description="Helical" evidence="6">
    <location>
        <begin position="303"/>
        <end position="322"/>
    </location>
</feature>
<evidence type="ECO:0000313" key="8">
    <source>
        <dbReference type="EMBL" id="KAK7788344.1"/>
    </source>
</evidence>
<keyword evidence="3 6" id="KW-1133">Transmembrane helix</keyword>
<feature type="transmembrane region" description="Helical" evidence="6">
    <location>
        <begin position="111"/>
        <end position="131"/>
    </location>
</feature>
<dbReference type="InterPro" id="IPR020846">
    <property type="entry name" value="MFS_dom"/>
</dbReference>
<reference evidence="8 9" key="1">
    <citation type="submission" date="2024-03" db="EMBL/GenBank/DDBJ databases">
        <title>The genome assembly and annotation of the cricket Gryllus longicercus Weissman &amp; Gray.</title>
        <authorList>
            <person name="Szrajer S."/>
            <person name="Gray D."/>
            <person name="Ylla G."/>
        </authorList>
    </citation>
    <scope>NUCLEOTIDE SEQUENCE [LARGE SCALE GENOMIC DNA]</scope>
    <source>
        <strain evidence="8">DAG 2021-001</strain>
        <tissue evidence="8">Whole body minus gut</tissue>
    </source>
</reference>
<feature type="transmembrane region" description="Helical" evidence="6">
    <location>
        <begin position="81"/>
        <end position="99"/>
    </location>
</feature>
<keyword evidence="2 6" id="KW-0812">Transmembrane</keyword>
<evidence type="ECO:0000256" key="5">
    <source>
        <dbReference type="SAM" id="MobiDB-lite"/>
    </source>
</evidence>
<evidence type="ECO:0000313" key="9">
    <source>
        <dbReference type="Proteomes" id="UP001378592"/>
    </source>
</evidence>
<feature type="transmembrane region" description="Helical" evidence="6">
    <location>
        <begin position="422"/>
        <end position="442"/>
    </location>
</feature>